<evidence type="ECO:0000313" key="5">
    <source>
        <dbReference type="Proteomes" id="UP000291917"/>
    </source>
</evidence>
<evidence type="ECO:0000313" key="6">
    <source>
        <dbReference type="Proteomes" id="UP000335496"/>
    </source>
</evidence>
<evidence type="ECO:0000313" key="2">
    <source>
        <dbReference type="EMBL" id="RHF12963.1"/>
    </source>
</evidence>
<dbReference type="EMBL" id="QSLA01000001">
    <property type="protein sequence ID" value="RHF12963.1"/>
    <property type="molecule type" value="Genomic_DNA"/>
</dbReference>
<gene>
    <name evidence="2" type="ORF">DW701_01775</name>
    <name evidence="3" type="ORF">EAJ03_13945</name>
    <name evidence="1" type="ORF">F2Z23_14145</name>
</gene>
<evidence type="ECO:0000313" key="4">
    <source>
        <dbReference type="Proteomes" id="UP000283538"/>
    </source>
</evidence>
<name>A0A414MKZ9_9BACE</name>
<dbReference type="Proteomes" id="UP000335496">
    <property type="component" value="Unassembled WGS sequence"/>
</dbReference>
<proteinExistence type="predicted"/>
<dbReference type="AlphaFoldDB" id="A0A414MKZ9"/>
<reference evidence="1 6" key="2">
    <citation type="journal article" date="2019" name="Nat. Med.">
        <title>A library of human gut bacterial isolates paired with longitudinal multiomics data enables mechanistic microbiome research.</title>
        <authorList>
            <person name="Poyet M."/>
            <person name="Groussin M."/>
            <person name="Gibbons S.M."/>
            <person name="Avila-Pacheco J."/>
            <person name="Jiang X."/>
            <person name="Kearney S.M."/>
            <person name="Perrotta A.R."/>
            <person name="Berdy B."/>
            <person name="Zhao S."/>
            <person name="Lieberman T.D."/>
            <person name="Swanson P.K."/>
            <person name="Smith M."/>
            <person name="Roesemann S."/>
            <person name="Alexander J.E."/>
            <person name="Rich S.A."/>
            <person name="Livny J."/>
            <person name="Vlamakis H."/>
            <person name="Clish C."/>
            <person name="Bullock K."/>
            <person name="Deik A."/>
            <person name="Scott J."/>
            <person name="Pierce K.A."/>
            <person name="Xavier R.J."/>
            <person name="Alm E.J."/>
        </authorList>
    </citation>
    <scope>NUCLEOTIDE SEQUENCE [LARGE SCALE GENOMIC DNA]</scope>
    <source>
        <strain evidence="1 6">BIOML-A1</strain>
    </source>
</reference>
<dbReference type="Proteomes" id="UP000291917">
    <property type="component" value="Unassembled WGS sequence"/>
</dbReference>
<dbReference type="Proteomes" id="UP000283538">
    <property type="component" value="Unassembled WGS sequence"/>
</dbReference>
<organism evidence="2 4">
    <name type="scientific">Bacteroides eggerthii</name>
    <dbReference type="NCBI Taxonomy" id="28111"/>
    <lineage>
        <taxon>Bacteria</taxon>
        <taxon>Pseudomonadati</taxon>
        <taxon>Bacteroidota</taxon>
        <taxon>Bacteroidia</taxon>
        <taxon>Bacteroidales</taxon>
        <taxon>Bacteroidaceae</taxon>
        <taxon>Bacteroides</taxon>
    </lineage>
</organism>
<accession>A0A414MKZ9</accession>
<dbReference type="EMBL" id="RCXL01000023">
    <property type="protein sequence ID" value="RYT71183.1"/>
    <property type="molecule type" value="Genomic_DNA"/>
</dbReference>
<protein>
    <submittedName>
        <fullName evidence="2">Uncharacterized protein</fullName>
    </submittedName>
</protein>
<dbReference type="RefSeq" id="WP_004295150.1">
    <property type="nucleotide sequence ID" value="NZ_JADNCV010000011.1"/>
</dbReference>
<evidence type="ECO:0000313" key="1">
    <source>
        <dbReference type="EMBL" id="KAA5272360.1"/>
    </source>
</evidence>
<reference evidence="2 4" key="1">
    <citation type="submission" date="2018-08" db="EMBL/GenBank/DDBJ databases">
        <title>A genome reference for cultivated species of the human gut microbiota.</title>
        <authorList>
            <person name="Zou Y."/>
            <person name="Xue W."/>
            <person name="Luo G."/>
        </authorList>
    </citation>
    <scope>NUCLEOTIDE SEQUENCE [LARGE SCALE GENOMIC DNA]</scope>
    <source>
        <strain evidence="2 4">AM26-26AC</strain>
    </source>
</reference>
<sequence length="123" mass="14312">MRPTEVIQDRIRITQEKPDNVVIEMNGSSITLTEENTELLRVMLYEAYRSKRWKRTKKEKSAKNKVLYALAKAQGKKNPDVHTEKAYERLKTMAGKAAEDVSHVEIIIPDYNFDFPNVPDFLE</sequence>
<comment type="caution">
    <text evidence="2">The sequence shown here is derived from an EMBL/GenBank/DDBJ whole genome shotgun (WGS) entry which is preliminary data.</text>
</comment>
<dbReference type="EMBL" id="VVZX01000021">
    <property type="protein sequence ID" value="KAA5272360.1"/>
    <property type="molecule type" value="Genomic_DNA"/>
</dbReference>
<reference evidence="3 5" key="3">
    <citation type="journal article" date="2019" name="Science, e1252229">
        <title>Invertible promoters mediate bacterial phase variation, antibiotic resistance, and host adaptation in the gut.</title>
        <authorList>
            <person name="Jiang X."/>
            <person name="Hall A.B."/>
            <person name="Arthur T.D."/>
            <person name="Plichta D.R."/>
            <person name="Covington C.T."/>
            <person name="Poyet M."/>
            <person name="Crothers J."/>
            <person name="Moses P.L."/>
            <person name="Tolonen A.C."/>
            <person name="Vlamakis H."/>
            <person name="Alm E.J."/>
            <person name="Xavier R.J."/>
        </authorList>
    </citation>
    <scope>NUCLEOTIDE SEQUENCE [LARGE SCALE GENOMIC DNA]</scope>
    <source>
        <strain evidence="5">bj_0095</strain>
        <strain evidence="3">Bj_0095</strain>
    </source>
</reference>
<evidence type="ECO:0000313" key="3">
    <source>
        <dbReference type="EMBL" id="RYT71183.1"/>
    </source>
</evidence>
<keyword evidence="6" id="KW-1185">Reference proteome</keyword>